<evidence type="ECO:0000256" key="1">
    <source>
        <dbReference type="SAM" id="MobiDB-lite"/>
    </source>
</evidence>
<dbReference type="Pfam" id="PF08309">
    <property type="entry name" value="LVIVD"/>
    <property type="match status" value="4"/>
</dbReference>
<organism evidence="2 3">
    <name type="scientific">Candidatus Segetimicrobium genomatis</name>
    <dbReference type="NCBI Taxonomy" id="2569760"/>
    <lineage>
        <taxon>Bacteria</taxon>
        <taxon>Bacillati</taxon>
        <taxon>Candidatus Sysuimicrobiota</taxon>
        <taxon>Candidatus Sysuimicrobiia</taxon>
        <taxon>Candidatus Sysuimicrobiales</taxon>
        <taxon>Candidatus Segetimicrobiaceae</taxon>
        <taxon>Candidatus Segetimicrobium</taxon>
    </lineage>
</organism>
<protein>
    <submittedName>
        <fullName evidence="2">Uncharacterized protein</fullName>
    </submittedName>
</protein>
<dbReference type="Proteomes" id="UP000318093">
    <property type="component" value="Unassembled WGS sequence"/>
</dbReference>
<feature type="region of interest" description="Disordered" evidence="1">
    <location>
        <begin position="1"/>
        <end position="21"/>
    </location>
</feature>
<gene>
    <name evidence="2" type="ORF">E6H03_12215</name>
</gene>
<dbReference type="InterPro" id="IPR013211">
    <property type="entry name" value="LVIVD"/>
</dbReference>
<dbReference type="EMBL" id="VBAN01000426">
    <property type="protein sequence ID" value="TMI78353.1"/>
    <property type="molecule type" value="Genomic_DNA"/>
</dbReference>
<dbReference type="AlphaFoldDB" id="A0A537J4D2"/>
<accession>A0A537J4D2</accession>
<evidence type="ECO:0000313" key="2">
    <source>
        <dbReference type="EMBL" id="TMI78353.1"/>
    </source>
</evidence>
<comment type="caution">
    <text evidence="2">The sequence shown here is derived from an EMBL/GenBank/DDBJ whole genome shotgun (WGS) entry which is preliminary data.</text>
</comment>
<reference evidence="2 3" key="1">
    <citation type="journal article" date="2019" name="Nat. Microbiol.">
        <title>Mediterranean grassland soil C-N compound turnover is dependent on rainfall and depth, and is mediated by genomically divergent microorganisms.</title>
        <authorList>
            <person name="Diamond S."/>
            <person name="Andeer P.F."/>
            <person name="Li Z."/>
            <person name="Crits-Christoph A."/>
            <person name="Burstein D."/>
            <person name="Anantharaman K."/>
            <person name="Lane K.R."/>
            <person name="Thomas B.C."/>
            <person name="Pan C."/>
            <person name="Northen T.R."/>
            <person name="Banfield J.F."/>
        </authorList>
    </citation>
    <scope>NUCLEOTIDE SEQUENCE [LARGE SCALE GENOMIC DNA]</scope>
    <source>
        <strain evidence="2">NP_6</strain>
    </source>
</reference>
<evidence type="ECO:0000313" key="3">
    <source>
        <dbReference type="Proteomes" id="UP000318093"/>
    </source>
</evidence>
<name>A0A537J4D2_9BACT</name>
<sequence>MERPGGRCPAPDRTGGGGRTAGLVGVTGPSGGATLEPVGYLDLPGGGQIVVDGRYAYVGHMAPPHGTTILDVGDPAHPRVVAQLSVPGDIHSHKVRVAGDVMFVNYERFPENDRGRGPAVGLKIFDIADRRAPREIAFFRTAGRGVHRFDLQGTHAFLSTEWPGFRSNILLIVDIADPAHPAPVGQWAFPGQEAGVSAGPLPIDHWVHLALARGDRAYAACGHAGVMIVDISDLRRPSTVGAVAWDPPYAAPTHTFLPVPHRIRNRRFAIVTDEDVTDDVLEDPPAFMWVLDITEEARPVPVATYHVDPAGLAVPGQRFGAHQPWEHVREDNIVFLAWFSGGVRAVDISNPYRPEEAAAYLPPAAQGRRVPQTNDVFVDRRGLVFAIDRYEGLSVLEFRRAG</sequence>
<proteinExistence type="predicted"/>